<accession>A0AB38ZM10</accession>
<sequence length="135" mass="15159">MIAITYASHVPKMCDYDRLKKNMKKTTVRCGTLLSASSFITQGSDQGVSTVLGALASYTYLSLLSDRVDNLEETRYQKEFLAPLSVAAFEVIWNNAPFSFDFDYGATFIGFLSYKFALSSVLYETVREMLKDQAN</sequence>
<protein>
    <submittedName>
        <fullName evidence="1">Uncharacterized protein</fullName>
    </submittedName>
</protein>
<organism evidence="1">
    <name type="scientific">Mantoniella tinhauana virus 1</name>
    <dbReference type="NCBI Taxonomy" id="3111543"/>
    <lineage>
        <taxon>Viruses</taxon>
    </lineage>
</organism>
<name>A0AB38ZM10_9VIRU</name>
<evidence type="ECO:0000313" key="1">
    <source>
        <dbReference type="EMBL" id="XAO13390.1"/>
    </source>
</evidence>
<dbReference type="EMBL" id="PP130629">
    <property type="protein sequence ID" value="XAO13390.1"/>
    <property type="molecule type" value="Genomic_DNA"/>
</dbReference>
<reference evidence="1" key="1">
    <citation type="submission" date="2024-01" db="EMBL/GenBank/DDBJ databases">
        <title>Genomic and biogeographic characterisation of Mantoniella tinhauana virus 1, the first discovered Mantoniella-infecting prasinovirus.</title>
        <authorList>
            <person name="Rey Redondo E."/>
            <person name="Yung C.C.M."/>
        </authorList>
    </citation>
    <scope>NUCLEOTIDE SEQUENCE</scope>
    <source>
        <strain evidence="1">Lau Fau Shan</strain>
    </source>
</reference>
<proteinExistence type="predicted"/>